<evidence type="ECO:0000256" key="2">
    <source>
        <dbReference type="ARBA" id="ARBA00022630"/>
    </source>
</evidence>
<dbReference type="PANTHER" id="PTHR19384">
    <property type="entry name" value="NITRIC OXIDE SYNTHASE-RELATED"/>
    <property type="match status" value="1"/>
</dbReference>
<dbReference type="Pfam" id="PF00258">
    <property type="entry name" value="Flavodoxin_1"/>
    <property type="match status" value="1"/>
</dbReference>
<comment type="caution">
    <text evidence="6">The sequence shown here is derived from an EMBL/GenBank/DDBJ whole genome shotgun (WGS) entry which is preliminary data.</text>
</comment>
<evidence type="ECO:0000256" key="4">
    <source>
        <dbReference type="ARBA" id="ARBA00022982"/>
    </source>
</evidence>
<dbReference type="GO" id="GO:0005829">
    <property type="term" value="C:cytosol"/>
    <property type="evidence" value="ECO:0007669"/>
    <property type="project" value="TreeGrafter"/>
</dbReference>
<dbReference type="PANTHER" id="PTHR19384:SF128">
    <property type="entry name" value="NADPH OXIDOREDUCTASE A"/>
    <property type="match status" value="1"/>
</dbReference>
<sequence length="154" mass="16985">MRKVNLVYGTVYGNAQFVAETLQEELIAKGILVTLMTPDTLNGFVPPEDELLLVVTSTTGQGDLPDDISPWFETLRGEAPYLPNLQYGVVALGDSSYETFCFAGIRFDELLTELGGTRIGELLKIDACETMEPEVEAKAWLTQWTQLVNAHLAD</sequence>
<keyword evidence="2" id="KW-0285">Flavoprotein</keyword>
<keyword evidence="7" id="KW-1185">Reference proteome</keyword>
<name>A0A6L7HX61_9GAMM</name>
<dbReference type="GO" id="GO:0050660">
    <property type="term" value="F:flavin adenine dinucleotide binding"/>
    <property type="evidence" value="ECO:0007669"/>
    <property type="project" value="TreeGrafter"/>
</dbReference>
<dbReference type="InterPro" id="IPR008254">
    <property type="entry name" value="Flavodoxin/NO_synth"/>
</dbReference>
<reference evidence="6 7" key="1">
    <citation type="submission" date="2019-12" db="EMBL/GenBank/DDBJ databases">
        <title>Shewanella insulae sp. nov., isolated from a tidal flat.</title>
        <authorList>
            <person name="Yoon J.-H."/>
        </authorList>
    </citation>
    <scope>NUCLEOTIDE SEQUENCE [LARGE SCALE GENOMIC DNA]</scope>
    <source>
        <strain evidence="6 7">JBTF-M18</strain>
    </source>
</reference>
<dbReference type="SUPFAM" id="SSF52218">
    <property type="entry name" value="Flavoproteins"/>
    <property type="match status" value="1"/>
</dbReference>
<dbReference type="EMBL" id="WRPA01000004">
    <property type="protein sequence ID" value="MXR68264.1"/>
    <property type="molecule type" value="Genomic_DNA"/>
</dbReference>
<dbReference type="RefSeq" id="WP_160794413.1">
    <property type="nucleotide sequence ID" value="NZ_CANMWR010000014.1"/>
</dbReference>
<comment type="cofactor">
    <cofactor evidence="1">
        <name>FMN</name>
        <dbReference type="ChEBI" id="CHEBI:58210"/>
    </cofactor>
</comment>
<dbReference type="InterPro" id="IPR029039">
    <property type="entry name" value="Flavoprotein-like_sf"/>
</dbReference>
<evidence type="ECO:0000256" key="1">
    <source>
        <dbReference type="ARBA" id="ARBA00001917"/>
    </source>
</evidence>
<dbReference type="Proteomes" id="UP000474778">
    <property type="component" value="Unassembled WGS sequence"/>
</dbReference>
<evidence type="ECO:0000313" key="7">
    <source>
        <dbReference type="Proteomes" id="UP000474778"/>
    </source>
</evidence>
<organism evidence="6 7">
    <name type="scientific">Shewanella insulae</name>
    <dbReference type="NCBI Taxonomy" id="2681496"/>
    <lineage>
        <taxon>Bacteria</taxon>
        <taxon>Pseudomonadati</taxon>
        <taxon>Pseudomonadota</taxon>
        <taxon>Gammaproteobacteria</taxon>
        <taxon>Alteromonadales</taxon>
        <taxon>Shewanellaceae</taxon>
        <taxon>Shewanella</taxon>
    </lineage>
</organism>
<dbReference type="GO" id="GO:0016491">
    <property type="term" value="F:oxidoreductase activity"/>
    <property type="evidence" value="ECO:0007669"/>
    <property type="project" value="TreeGrafter"/>
</dbReference>
<dbReference type="InterPro" id="IPR001094">
    <property type="entry name" value="Flavdoxin-like"/>
</dbReference>
<protein>
    <submittedName>
        <fullName evidence="6">Flavodoxin</fullName>
    </submittedName>
</protein>
<gene>
    <name evidence="6" type="ORF">GNT65_06190</name>
</gene>
<dbReference type="GO" id="GO:0010181">
    <property type="term" value="F:FMN binding"/>
    <property type="evidence" value="ECO:0007669"/>
    <property type="project" value="InterPro"/>
</dbReference>
<keyword evidence="3" id="KW-0288">FMN</keyword>
<dbReference type="NCBIfam" id="NF005989">
    <property type="entry name" value="PRK08105.1"/>
    <property type="match status" value="1"/>
</dbReference>
<dbReference type="Gene3D" id="3.40.50.360">
    <property type="match status" value="1"/>
</dbReference>
<proteinExistence type="predicted"/>
<feature type="domain" description="Flavodoxin-like" evidence="5">
    <location>
        <begin position="4"/>
        <end position="145"/>
    </location>
</feature>
<keyword evidence="4" id="KW-0813">Transport</keyword>
<evidence type="ECO:0000313" key="6">
    <source>
        <dbReference type="EMBL" id="MXR68264.1"/>
    </source>
</evidence>
<keyword evidence="4" id="KW-0249">Electron transport</keyword>
<dbReference type="PROSITE" id="PS50902">
    <property type="entry name" value="FLAVODOXIN_LIKE"/>
    <property type="match status" value="1"/>
</dbReference>
<dbReference type="AlphaFoldDB" id="A0A6L7HX61"/>
<dbReference type="PRINTS" id="PR00369">
    <property type="entry name" value="FLAVODOXIN"/>
</dbReference>
<accession>A0A6L7HX61</accession>
<evidence type="ECO:0000259" key="5">
    <source>
        <dbReference type="PROSITE" id="PS50902"/>
    </source>
</evidence>
<evidence type="ECO:0000256" key="3">
    <source>
        <dbReference type="ARBA" id="ARBA00022643"/>
    </source>
</evidence>